<keyword evidence="3" id="KW-1185">Reference proteome</keyword>
<organism evidence="2 3">
    <name type="scientific">Orlajensenia flava</name>
    <dbReference type="NCBI Taxonomy" id="2565934"/>
    <lineage>
        <taxon>Bacteria</taxon>
        <taxon>Bacillati</taxon>
        <taxon>Actinomycetota</taxon>
        <taxon>Actinomycetes</taxon>
        <taxon>Micrococcales</taxon>
        <taxon>Microbacteriaceae</taxon>
        <taxon>Orlajensenia</taxon>
    </lineage>
</organism>
<name>A0A4S4FVX1_9MICO</name>
<accession>A0A4S4FVX1</accession>
<reference evidence="2 3" key="1">
    <citation type="submission" date="2019-04" db="EMBL/GenBank/DDBJ databases">
        <authorList>
            <person name="Jiang L."/>
        </authorList>
    </citation>
    <scope>NUCLEOTIDE SEQUENCE [LARGE SCALE GENOMIC DNA]</scope>
    <source>
        <strain evidence="2 3">YIM 131861</strain>
    </source>
</reference>
<keyword evidence="1" id="KW-1133">Transmembrane helix</keyword>
<protein>
    <submittedName>
        <fullName evidence="2">Uncharacterized protein</fullName>
    </submittedName>
</protein>
<dbReference type="AlphaFoldDB" id="A0A4S4FVX1"/>
<gene>
    <name evidence="2" type="ORF">E6C70_09525</name>
</gene>
<keyword evidence="1" id="KW-0472">Membrane</keyword>
<feature type="transmembrane region" description="Helical" evidence="1">
    <location>
        <begin position="21"/>
        <end position="40"/>
    </location>
</feature>
<feature type="transmembrane region" description="Helical" evidence="1">
    <location>
        <begin position="46"/>
        <end position="64"/>
    </location>
</feature>
<dbReference type="Proteomes" id="UP000307380">
    <property type="component" value="Unassembled WGS sequence"/>
</dbReference>
<dbReference type="EMBL" id="SSSN01000005">
    <property type="protein sequence ID" value="THG34488.1"/>
    <property type="molecule type" value="Genomic_DNA"/>
</dbReference>
<proteinExistence type="predicted"/>
<evidence type="ECO:0000313" key="2">
    <source>
        <dbReference type="EMBL" id="THG34488.1"/>
    </source>
</evidence>
<sequence length="72" mass="7435">MTQTPEPRPSGRAGRKHMSAPVAWVLGIIVGALLGVALGYTLSSVIAGVLIGIVIAVGFGLLFSPPRVQRGR</sequence>
<dbReference type="RefSeq" id="WP_136424286.1">
    <property type="nucleotide sequence ID" value="NZ_OZ241748.1"/>
</dbReference>
<comment type="caution">
    <text evidence="2">The sequence shown here is derived from an EMBL/GenBank/DDBJ whole genome shotgun (WGS) entry which is preliminary data.</text>
</comment>
<keyword evidence="1" id="KW-0812">Transmembrane</keyword>
<evidence type="ECO:0000256" key="1">
    <source>
        <dbReference type="SAM" id="Phobius"/>
    </source>
</evidence>
<evidence type="ECO:0000313" key="3">
    <source>
        <dbReference type="Proteomes" id="UP000307380"/>
    </source>
</evidence>